<evidence type="ECO:0000313" key="2">
    <source>
        <dbReference type="EMBL" id="KAF3802361.1"/>
    </source>
</evidence>
<feature type="domain" description="PD-(D/E)XK nuclease-like" evidence="1">
    <location>
        <begin position="1"/>
        <end position="67"/>
    </location>
</feature>
<dbReference type="RefSeq" id="XP_045261520.1">
    <property type="nucleotide sequence ID" value="XM_045403888.1"/>
</dbReference>
<dbReference type="Pfam" id="PF20516">
    <property type="entry name" value="PDDEXK_12"/>
    <property type="match status" value="1"/>
</dbReference>
<dbReference type="GeneID" id="69010982"/>
<evidence type="ECO:0000259" key="1">
    <source>
        <dbReference type="Pfam" id="PF20516"/>
    </source>
</evidence>
<name>A0A8H4CEA5_COLGL</name>
<sequence>MVNFCMIIRPPLKSPEADCIDEVCKMRLEVTINHTDHDVLCKSPIVVSFETKRSGADLEKATVQIGNMAPVAVAGWSFVASAIKDGRAVLYREVELGKTSAGFGIMTTPVAPQHLARWAENSYWPIFKSEILDT</sequence>
<dbReference type="AlphaFoldDB" id="A0A8H4CEA5"/>
<reference evidence="2" key="2">
    <citation type="submission" date="2020-03" db="EMBL/GenBank/DDBJ databases">
        <authorList>
            <person name="Fu F.-F."/>
            <person name="Chen J."/>
        </authorList>
    </citation>
    <scope>NUCLEOTIDE SEQUENCE</scope>
    <source>
        <strain evidence="2">Lc1</strain>
    </source>
</reference>
<reference evidence="2" key="1">
    <citation type="journal article" date="2020" name="Phytopathology">
        <title>Genome sequence and comparative analysis of Colletotrichum gloeosporioides isolated from Liriodendron leaves.</title>
        <authorList>
            <person name="Fu F.F."/>
            <person name="Hao Z."/>
            <person name="Wang P."/>
            <person name="Lu Y."/>
            <person name="Xue L.J."/>
            <person name="Wei G."/>
            <person name="Tian Y."/>
            <person name="Baishi H."/>
            <person name="Xu H."/>
            <person name="Shi J."/>
            <person name="Cheng T."/>
            <person name="Wang G."/>
            <person name="Yi Y."/>
            <person name="Chen J."/>
        </authorList>
    </citation>
    <scope>NUCLEOTIDE SEQUENCE</scope>
    <source>
        <strain evidence="2">Lc1</strain>
    </source>
</reference>
<dbReference type="InterPro" id="IPR046797">
    <property type="entry name" value="PDDEXK_12"/>
</dbReference>
<comment type="caution">
    <text evidence="2">The sequence shown here is derived from an EMBL/GenBank/DDBJ whole genome shotgun (WGS) entry which is preliminary data.</text>
</comment>
<organism evidence="2 3">
    <name type="scientific">Colletotrichum gloeosporioides</name>
    <name type="common">Anthracnose fungus</name>
    <name type="synonym">Glomerella cingulata</name>
    <dbReference type="NCBI Taxonomy" id="474922"/>
    <lineage>
        <taxon>Eukaryota</taxon>
        <taxon>Fungi</taxon>
        <taxon>Dikarya</taxon>
        <taxon>Ascomycota</taxon>
        <taxon>Pezizomycotina</taxon>
        <taxon>Sordariomycetes</taxon>
        <taxon>Hypocreomycetidae</taxon>
        <taxon>Glomerellales</taxon>
        <taxon>Glomerellaceae</taxon>
        <taxon>Colletotrichum</taxon>
        <taxon>Colletotrichum gloeosporioides species complex</taxon>
    </lineage>
</organism>
<gene>
    <name evidence="2" type="ORF">GCG54_00003824</name>
</gene>
<dbReference type="Proteomes" id="UP000613401">
    <property type="component" value="Unassembled WGS sequence"/>
</dbReference>
<evidence type="ECO:0000313" key="3">
    <source>
        <dbReference type="Proteomes" id="UP000613401"/>
    </source>
</evidence>
<protein>
    <recommendedName>
        <fullName evidence="1">PD-(D/E)XK nuclease-like domain-containing protein</fullName>
    </recommendedName>
</protein>
<keyword evidence="3" id="KW-1185">Reference proteome</keyword>
<accession>A0A8H4CEA5</accession>
<proteinExistence type="predicted"/>
<dbReference type="EMBL" id="WVTB01000064">
    <property type="protein sequence ID" value="KAF3802361.1"/>
    <property type="molecule type" value="Genomic_DNA"/>
</dbReference>